<organism evidence="1 2">
    <name type="scientific">Paramuricea clavata</name>
    <name type="common">Red gorgonian</name>
    <name type="synonym">Violescent sea-whip</name>
    <dbReference type="NCBI Taxonomy" id="317549"/>
    <lineage>
        <taxon>Eukaryota</taxon>
        <taxon>Metazoa</taxon>
        <taxon>Cnidaria</taxon>
        <taxon>Anthozoa</taxon>
        <taxon>Octocorallia</taxon>
        <taxon>Malacalcyonacea</taxon>
        <taxon>Plexauridae</taxon>
        <taxon>Paramuricea</taxon>
    </lineage>
</organism>
<sequence length="68" mass="7964">MKQQQDDVQDIPEQELEALTKEDKFILLIYEQHPVWDVVNNEAEVSLPSFLRRIKAVLTVSYLGLHEI</sequence>
<evidence type="ECO:0000313" key="2">
    <source>
        <dbReference type="Proteomes" id="UP001152795"/>
    </source>
</evidence>
<proteinExistence type="predicted"/>
<dbReference type="AlphaFoldDB" id="A0A7D9LSZ6"/>
<reference evidence="1" key="1">
    <citation type="submission" date="2020-04" db="EMBL/GenBank/DDBJ databases">
        <authorList>
            <person name="Alioto T."/>
            <person name="Alioto T."/>
            <person name="Gomez Garrido J."/>
        </authorList>
    </citation>
    <scope>NUCLEOTIDE SEQUENCE</scope>
    <source>
        <strain evidence="1">A484AB</strain>
    </source>
</reference>
<comment type="caution">
    <text evidence="1">The sequence shown here is derived from an EMBL/GenBank/DDBJ whole genome shotgun (WGS) entry which is preliminary data.</text>
</comment>
<accession>A0A7D9LSZ6</accession>
<protein>
    <submittedName>
        <fullName evidence="1">Uncharacterized protein</fullName>
    </submittedName>
</protein>
<evidence type="ECO:0000313" key="1">
    <source>
        <dbReference type="EMBL" id="CAB4039834.1"/>
    </source>
</evidence>
<keyword evidence="2" id="KW-1185">Reference proteome</keyword>
<name>A0A7D9LSZ6_PARCT</name>
<dbReference type="Proteomes" id="UP001152795">
    <property type="component" value="Unassembled WGS sequence"/>
</dbReference>
<gene>
    <name evidence="1" type="ORF">PACLA_8A054011</name>
</gene>
<dbReference type="EMBL" id="CACRXK020025932">
    <property type="protein sequence ID" value="CAB4039834.1"/>
    <property type="molecule type" value="Genomic_DNA"/>
</dbReference>